<feature type="active site" description="Proton acceptor" evidence="3">
    <location>
        <position position="160"/>
    </location>
</feature>
<name>A0A5J4KIT5_9CHLR</name>
<dbReference type="PIRSF" id="PIRSF037238">
    <property type="entry name" value="Carboxypeptidase_G2"/>
    <property type="match status" value="1"/>
</dbReference>
<feature type="domain" description="Peptidase M20 dimerisation" evidence="4">
    <location>
        <begin position="197"/>
        <end position="296"/>
    </location>
</feature>
<evidence type="ECO:0000259" key="4">
    <source>
        <dbReference type="Pfam" id="PF07687"/>
    </source>
</evidence>
<evidence type="ECO:0000256" key="3">
    <source>
        <dbReference type="PIRSR" id="PIRSR037238-1"/>
    </source>
</evidence>
<dbReference type="GO" id="GO:0016787">
    <property type="term" value="F:hydrolase activity"/>
    <property type="evidence" value="ECO:0007669"/>
    <property type="project" value="UniProtKB-KW"/>
</dbReference>
<evidence type="ECO:0000313" key="5">
    <source>
        <dbReference type="EMBL" id="GER87695.1"/>
    </source>
</evidence>
<evidence type="ECO:0000256" key="2">
    <source>
        <dbReference type="ARBA" id="ARBA00022801"/>
    </source>
</evidence>
<dbReference type="PANTHER" id="PTHR43808:SF9">
    <property type="entry name" value="BLL0789 PROTEIN"/>
    <property type="match status" value="1"/>
</dbReference>
<reference evidence="5 6" key="1">
    <citation type="submission" date="2019-10" db="EMBL/GenBank/DDBJ databases">
        <title>Dictyobacter vulcani sp. nov., within the class Ktedonobacteria, isolated from soil of volcanic Mt. Zao.</title>
        <authorList>
            <person name="Zheng Y."/>
            <person name="Wang C.M."/>
            <person name="Sakai Y."/>
            <person name="Abe K."/>
            <person name="Yokota A."/>
            <person name="Yabe S."/>
        </authorList>
    </citation>
    <scope>NUCLEOTIDE SEQUENCE [LARGE SCALE GENOMIC DNA]</scope>
    <source>
        <strain evidence="5 6">W12</strain>
    </source>
</reference>
<dbReference type="RefSeq" id="WP_162005077.1">
    <property type="nucleotide sequence ID" value="NZ_BKZW01000001.1"/>
</dbReference>
<dbReference type="Pfam" id="PF07687">
    <property type="entry name" value="M20_dimer"/>
    <property type="match status" value="1"/>
</dbReference>
<dbReference type="GO" id="GO:0046872">
    <property type="term" value="F:metal ion binding"/>
    <property type="evidence" value="ECO:0007669"/>
    <property type="project" value="UniProtKB-KW"/>
</dbReference>
<keyword evidence="1" id="KW-0479">Metal-binding</keyword>
<dbReference type="InterPro" id="IPR050072">
    <property type="entry name" value="Peptidase_M20A"/>
</dbReference>
<dbReference type="Pfam" id="PF01546">
    <property type="entry name" value="Peptidase_M20"/>
    <property type="match status" value="1"/>
</dbReference>
<keyword evidence="6" id="KW-1185">Reference proteome</keyword>
<dbReference type="InterPro" id="IPR011650">
    <property type="entry name" value="Peptidase_M20_dimer"/>
</dbReference>
<gene>
    <name evidence="5" type="ORF">KDW_18570</name>
</gene>
<dbReference type="Gene3D" id="3.40.630.10">
    <property type="entry name" value="Zn peptidases"/>
    <property type="match status" value="1"/>
</dbReference>
<sequence length="399" mass="43493">MEFNPEEQQDVVEDLVVSGVSYMEKVMPRFLQDLHTLCRIDSPSDHKVGLDAMADALAVLLQRVGMQTSIIEHPRGNAILGSLTGTNPAAPACLLIGHHDTVHPVGSAIGQIRIEGDKLYAPGTVDMKAGLLQGIYALELLQQQQYQNFSRIFFLSVSDEEISSRYHVDFIRQLARDEHPYVLGLEGARSIGNVVTRRKGCAHYRLIAEGLAAHAGSNPERGRNAVLELAHQIVQAQSFMGWREGFTINAGPIKGGSLPNIVSDYAEIAFDLRFLRPEDRVDAEQRWYELLQQQLVSGVKLTLEPAPNSMVPMVATEQSLILAAHVQTLAEQLLHVPFDPEIRGGASDCCNTANEGCPTIDALGAIGGGAHTSNEYILLSPIPQRTALLAGLLIPLFSI</sequence>
<evidence type="ECO:0000313" key="6">
    <source>
        <dbReference type="Proteomes" id="UP000326912"/>
    </source>
</evidence>
<accession>A0A5J4KIT5</accession>
<feature type="active site" evidence="3">
    <location>
        <position position="100"/>
    </location>
</feature>
<protein>
    <submittedName>
        <fullName evidence="5">Peptidase M20</fullName>
    </submittedName>
</protein>
<dbReference type="PANTHER" id="PTHR43808">
    <property type="entry name" value="ACETYLORNITHINE DEACETYLASE"/>
    <property type="match status" value="1"/>
</dbReference>
<dbReference type="InterPro" id="IPR017150">
    <property type="entry name" value="Pept_M20_glutamate_carboxypep"/>
</dbReference>
<dbReference type="AlphaFoldDB" id="A0A5J4KIT5"/>
<evidence type="ECO:0000256" key="1">
    <source>
        <dbReference type="ARBA" id="ARBA00022723"/>
    </source>
</evidence>
<dbReference type="Proteomes" id="UP000326912">
    <property type="component" value="Unassembled WGS sequence"/>
</dbReference>
<dbReference type="Gene3D" id="3.30.70.360">
    <property type="match status" value="1"/>
</dbReference>
<dbReference type="SUPFAM" id="SSF55031">
    <property type="entry name" value="Bacterial exopeptidase dimerisation domain"/>
    <property type="match status" value="1"/>
</dbReference>
<dbReference type="SUPFAM" id="SSF53187">
    <property type="entry name" value="Zn-dependent exopeptidases"/>
    <property type="match status" value="1"/>
</dbReference>
<keyword evidence="2" id="KW-0378">Hydrolase</keyword>
<proteinExistence type="predicted"/>
<dbReference type="InterPro" id="IPR036264">
    <property type="entry name" value="Bact_exopeptidase_dim_dom"/>
</dbReference>
<dbReference type="EMBL" id="BKZW01000001">
    <property type="protein sequence ID" value="GER87695.1"/>
    <property type="molecule type" value="Genomic_DNA"/>
</dbReference>
<organism evidence="5 6">
    <name type="scientific">Dictyobacter vulcani</name>
    <dbReference type="NCBI Taxonomy" id="2607529"/>
    <lineage>
        <taxon>Bacteria</taxon>
        <taxon>Bacillati</taxon>
        <taxon>Chloroflexota</taxon>
        <taxon>Ktedonobacteria</taxon>
        <taxon>Ktedonobacterales</taxon>
        <taxon>Dictyobacteraceae</taxon>
        <taxon>Dictyobacter</taxon>
    </lineage>
</organism>
<comment type="caution">
    <text evidence="5">The sequence shown here is derived from an EMBL/GenBank/DDBJ whole genome shotgun (WGS) entry which is preliminary data.</text>
</comment>
<dbReference type="InterPro" id="IPR002933">
    <property type="entry name" value="Peptidase_M20"/>
</dbReference>